<feature type="binding site" evidence="2">
    <location>
        <position position="51"/>
    </location>
    <ligand>
        <name>substrate</name>
    </ligand>
</feature>
<dbReference type="STRING" id="679901.Mzhil_1185"/>
<comment type="caution">
    <text evidence="2">Lacks conserved residue(s) required for the propagation of feature annotation.</text>
</comment>
<feature type="binding site" evidence="2">
    <location>
        <begin position="47"/>
        <end position="50"/>
    </location>
    <ligand>
        <name>substrate</name>
    </ligand>
</feature>
<keyword evidence="4" id="KW-1185">Reference proteome</keyword>
<dbReference type="AlphaFoldDB" id="F7XMM6"/>
<keyword evidence="2" id="KW-0479">Metal-binding</keyword>
<feature type="binding site" evidence="2">
    <location>
        <begin position="225"/>
        <end position="227"/>
    </location>
    <ligand>
        <name>substrate</name>
    </ligand>
</feature>
<dbReference type="HOGENOM" id="CLU_038505_0_6_2"/>
<feature type="binding site" evidence="2">
    <location>
        <position position="63"/>
    </location>
    <ligand>
        <name>substrate</name>
    </ligand>
</feature>
<dbReference type="HAMAP" id="MF_01139">
    <property type="entry name" value="ISPT"/>
    <property type="match status" value="1"/>
</dbReference>
<feature type="binding site" evidence="2">
    <location>
        <position position="97"/>
    </location>
    <ligand>
        <name>substrate</name>
    </ligand>
</feature>
<feature type="binding site" evidence="2">
    <location>
        <position position="219"/>
    </location>
    <ligand>
        <name>substrate</name>
    </ligand>
</feature>
<evidence type="ECO:0000313" key="3">
    <source>
        <dbReference type="EMBL" id="AEH61041.1"/>
    </source>
</evidence>
<accession>F7XMM6</accession>
<organism evidence="3 4">
    <name type="scientific">Methanosalsum zhilinae (strain DSM 4017 / NBRC 107636 / OCM 62 / WeN5)</name>
    <name type="common">Methanohalophilus zhilinae</name>
    <dbReference type="NCBI Taxonomy" id="679901"/>
    <lineage>
        <taxon>Archaea</taxon>
        <taxon>Methanobacteriati</taxon>
        <taxon>Methanobacteriota</taxon>
        <taxon>Stenosarchaea group</taxon>
        <taxon>Methanomicrobia</taxon>
        <taxon>Methanosarcinales</taxon>
        <taxon>Methanosarcinaceae</taxon>
        <taxon>Methanosalsum</taxon>
    </lineage>
</organism>
<dbReference type="NCBIfam" id="TIGR00055">
    <property type="entry name" value="uppS"/>
    <property type="match status" value="1"/>
</dbReference>
<protein>
    <recommendedName>
        <fullName evidence="2">Tritrans,polycis-undecaprenyl-diphosphate synthase (geranylgeranyl-diphosphate specific)</fullName>
        <ecNumber evidence="2">2.5.1.89</ecNumber>
    </recommendedName>
    <alternativeName>
        <fullName evidence="2">Undecaprenyl diphosphate synthase</fullName>
        <shortName evidence="2">UDS</shortName>
    </alternativeName>
    <alternativeName>
        <fullName evidence="2">Undecaprenyl pyrophosphate synthase</fullName>
        <shortName evidence="2">UPP synthase</shortName>
    </alternativeName>
</protein>
<dbReference type="PANTHER" id="PTHR10291:SF43">
    <property type="entry name" value="DEHYDRODOLICHYL DIPHOSPHATE SYNTHASE COMPLEX SUBUNIT DHDDS"/>
    <property type="match status" value="1"/>
</dbReference>
<keyword evidence="1 2" id="KW-0808">Transferase</keyword>
<keyword evidence="2" id="KW-0460">Magnesium</keyword>
<reference evidence="3 4" key="1">
    <citation type="submission" date="2010-07" db="EMBL/GenBank/DDBJ databases">
        <title>The complete genome of Methanosalsum zhilinae DSM 4017.</title>
        <authorList>
            <consortium name="US DOE Joint Genome Institute (JGI-PGF)"/>
            <person name="Lucas S."/>
            <person name="Copeland A."/>
            <person name="Lapidus A."/>
            <person name="Glavina del Rio T."/>
            <person name="Dalin E."/>
            <person name="Tice H."/>
            <person name="Bruce D."/>
            <person name="Goodwin L."/>
            <person name="Pitluck S."/>
            <person name="Kyrpides N."/>
            <person name="Mavromatis K."/>
            <person name="Ovchinnikova G."/>
            <person name="Daligault H."/>
            <person name="Detter J.C."/>
            <person name="Han C."/>
            <person name="Tapia R."/>
            <person name="Larimer F."/>
            <person name="Land M."/>
            <person name="Hauser L."/>
            <person name="Markowitz V."/>
            <person name="Cheng J.-F."/>
            <person name="Hugenholtz P."/>
            <person name="Woyke T."/>
            <person name="Wu D."/>
            <person name="Spring S."/>
            <person name="Schueler E."/>
            <person name="Brambilla E."/>
            <person name="Klenk H.-P."/>
            <person name="Eisen J.A."/>
        </authorList>
    </citation>
    <scope>NUCLEOTIDE SEQUENCE [LARGE SCALE GENOMIC DNA]</scope>
    <source>
        <strain evidence="4">DSM 4017 / NBRC 107636 / OCM 62 / WeN5</strain>
    </source>
</reference>
<feature type="active site" description="Proton acceptor" evidence="2">
    <location>
        <position position="94"/>
    </location>
</feature>
<feature type="binding site" evidence="2">
    <location>
        <position position="46"/>
    </location>
    <ligand>
        <name>Mg(2+)</name>
        <dbReference type="ChEBI" id="CHEBI:18420"/>
    </ligand>
</feature>
<comment type="subunit">
    <text evidence="2">Homodimer.</text>
</comment>
<dbReference type="KEGG" id="mzh:Mzhil_1185"/>
<dbReference type="GO" id="GO:0045547">
    <property type="term" value="F:ditrans,polycis-polyprenyl diphosphate synthase [(2E,6E)-farnesyl diphosphate specific] activity"/>
    <property type="evidence" value="ECO:0007669"/>
    <property type="project" value="TreeGrafter"/>
</dbReference>
<dbReference type="GO" id="GO:0000287">
    <property type="term" value="F:magnesium ion binding"/>
    <property type="evidence" value="ECO:0007669"/>
    <property type="project" value="UniProtKB-UniRule"/>
</dbReference>
<dbReference type="CDD" id="cd00475">
    <property type="entry name" value="Cis_IPPS"/>
    <property type="match status" value="1"/>
</dbReference>
<comment type="function">
    <text evidence="2">Catalyzes the sequential condensation of isopentenyl diphosphate (IPP) with geranylgeranyl diphosphate (GGPP) to yield (2Z,6Z,10Z,14Z,18Z,22Z,26Z,30E,34E,38E)-undecaprenyl diphosphate (tritrans,heptacis-UPP). It is probably the precursor of glycosyl carrier lipids.</text>
</comment>
<dbReference type="EC" id="2.5.1.89" evidence="2"/>
<dbReference type="InterPro" id="IPR018520">
    <property type="entry name" value="UPP_synth-like_CS"/>
</dbReference>
<dbReference type="EMBL" id="CP002101">
    <property type="protein sequence ID" value="AEH61041.1"/>
    <property type="molecule type" value="Genomic_DNA"/>
</dbReference>
<proteinExistence type="inferred from homology"/>
<feature type="active site" evidence="2">
    <location>
        <position position="46"/>
    </location>
</feature>
<comment type="catalytic activity">
    <reaction evidence="2">
        <text>geranylgeranyl diphosphate + 7 isopentenyl diphosphate = tri-trans,hepta-cis-undecaprenyl diphosphate + 7 diphosphate</text>
        <dbReference type="Rhea" id="RHEA:27622"/>
        <dbReference type="ChEBI" id="CHEBI:33019"/>
        <dbReference type="ChEBI" id="CHEBI:57533"/>
        <dbReference type="ChEBI" id="CHEBI:60388"/>
        <dbReference type="ChEBI" id="CHEBI:128769"/>
        <dbReference type="EC" id="2.5.1.89"/>
    </reaction>
</comment>
<comment type="similarity">
    <text evidence="2">Belongs to the UPP synthase family.</text>
</comment>
<evidence type="ECO:0000256" key="2">
    <source>
        <dbReference type="HAMAP-Rule" id="MF_01139"/>
    </source>
</evidence>
<dbReference type="InterPro" id="IPR001441">
    <property type="entry name" value="UPP_synth-like"/>
</dbReference>
<dbReference type="Gene3D" id="3.40.1180.10">
    <property type="entry name" value="Decaprenyl diphosphate synthase-like"/>
    <property type="match status" value="1"/>
</dbReference>
<name>F7XMM6_METZD</name>
<feature type="binding site" evidence="2">
    <location>
        <position position="95"/>
    </location>
    <ligand>
        <name>substrate</name>
    </ligand>
</feature>
<comment type="cofactor">
    <cofactor evidence="2">
        <name>Mg(2+)</name>
        <dbReference type="ChEBI" id="CHEBI:18420"/>
    </cofactor>
    <text evidence="2">Binds 2 magnesium ions per subunit.</text>
</comment>
<dbReference type="PROSITE" id="PS01066">
    <property type="entry name" value="UPP_SYNTHASE"/>
    <property type="match status" value="1"/>
</dbReference>
<feature type="binding site" evidence="2">
    <location>
        <position position="238"/>
    </location>
    <ligand>
        <name>Mg(2+)</name>
        <dbReference type="ChEBI" id="CHEBI:18420"/>
    </ligand>
</feature>
<gene>
    <name evidence="2" type="primary">uppS</name>
    <name evidence="3" type="ordered locus">Mzhil_1185</name>
</gene>
<dbReference type="InterPro" id="IPR036424">
    <property type="entry name" value="UPP_synth-like_sf"/>
</dbReference>
<dbReference type="GO" id="GO:0016094">
    <property type="term" value="P:polyprenol biosynthetic process"/>
    <property type="evidence" value="ECO:0007669"/>
    <property type="project" value="TreeGrafter"/>
</dbReference>
<dbReference type="PANTHER" id="PTHR10291">
    <property type="entry name" value="DEHYDRODOLICHYL DIPHOSPHATE SYNTHASE FAMILY MEMBER"/>
    <property type="match status" value="1"/>
</dbReference>
<sequence>MFLEYHVIGELMINRIIKFLYQGYEKILFQEVSKGPLPAHIAIIMDGNRRFASKIGKNSYFGHSKGARVTENLIRWSWEIGIKQLTIYAFSAQNFKRSPKEINDIFDLMSRKFDRMSEDEEIHENRVKVKIIGDKNRIPPFLQRSIDRLETNTHNYDQFNLNIAIAYGGRQDIVQATQEIATKIKNKDLSVDQVTEMTISEHLYPADDAAVPNVDLIIRTGGDERISNFLPWQTNGNECAAYFCAPYWPEFKKIDFLRSIRVYQARKIEVRKNNALRTAQLLASIGNKRSFNAKSNQTDLSISDCHKNY</sequence>
<dbReference type="SUPFAM" id="SSF64005">
    <property type="entry name" value="Undecaprenyl diphosphate synthase"/>
    <property type="match status" value="1"/>
</dbReference>
<dbReference type="Pfam" id="PF01255">
    <property type="entry name" value="Prenyltransf"/>
    <property type="match status" value="1"/>
</dbReference>
<evidence type="ECO:0000256" key="1">
    <source>
        <dbReference type="ARBA" id="ARBA00022679"/>
    </source>
</evidence>
<dbReference type="Proteomes" id="UP000006622">
    <property type="component" value="Chromosome"/>
</dbReference>
<evidence type="ECO:0000313" key="4">
    <source>
        <dbReference type="Proteomes" id="UP000006622"/>
    </source>
</evidence>